<accession>F6HJ13</accession>
<protein>
    <submittedName>
        <fullName evidence="2">Uncharacterized protein</fullName>
    </submittedName>
</protein>
<proteinExistence type="predicted"/>
<evidence type="ECO:0000256" key="1">
    <source>
        <dbReference type="SAM" id="Phobius"/>
    </source>
</evidence>
<gene>
    <name evidence="2" type="ordered locus">VIT_02s0087g00940</name>
</gene>
<dbReference type="PaxDb" id="29760-VIT_02s0087g00940.t01"/>
<evidence type="ECO:0000313" key="2">
    <source>
        <dbReference type="EMBL" id="CCB52210.1"/>
    </source>
</evidence>
<keyword evidence="1" id="KW-0472">Membrane</keyword>
<keyword evidence="3" id="KW-1185">Reference proteome</keyword>
<feature type="transmembrane region" description="Helical" evidence="1">
    <location>
        <begin position="15"/>
        <end position="34"/>
    </location>
</feature>
<name>F6HJ13_VITVI</name>
<organism evidence="2 3">
    <name type="scientific">Vitis vinifera</name>
    <name type="common">Grape</name>
    <dbReference type="NCBI Taxonomy" id="29760"/>
    <lineage>
        <taxon>Eukaryota</taxon>
        <taxon>Viridiplantae</taxon>
        <taxon>Streptophyta</taxon>
        <taxon>Embryophyta</taxon>
        <taxon>Tracheophyta</taxon>
        <taxon>Spermatophyta</taxon>
        <taxon>Magnoliopsida</taxon>
        <taxon>eudicotyledons</taxon>
        <taxon>Gunneridae</taxon>
        <taxon>Pentapetalae</taxon>
        <taxon>rosids</taxon>
        <taxon>Vitales</taxon>
        <taxon>Vitaceae</taxon>
        <taxon>Viteae</taxon>
        <taxon>Vitis</taxon>
    </lineage>
</organism>
<dbReference type="HOGENOM" id="CLU_3243231_0_0_1"/>
<sequence>MDLNCTLNQKLRKKIIDIIDACICVALLQLLMIGHQSNEGNIY</sequence>
<dbReference type="InParanoid" id="F6HJ13"/>
<keyword evidence="1" id="KW-0812">Transmembrane</keyword>
<dbReference type="EMBL" id="FN595769">
    <property type="protein sequence ID" value="CCB52210.1"/>
    <property type="molecule type" value="Genomic_DNA"/>
</dbReference>
<keyword evidence="1" id="KW-1133">Transmembrane helix</keyword>
<dbReference type="Proteomes" id="UP000009183">
    <property type="component" value="Chromosome 2"/>
</dbReference>
<evidence type="ECO:0000313" key="3">
    <source>
        <dbReference type="Proteomes" id="UP000009183"/>
    </source>
</evidence>
<reference evidence="3" key="1">
    <citation type="journal article" date="2007" name="Nature">
        <title>The grapevine genome sequence suggests ancestral hexaploidization in major angiosperm phyla.</title>
        <authorList>
            <consortium name="The French-Italian Public Consortium for Grapevine Genome Characterization."/>
            <person name="Jaillon O."/>
            <person name="Aury J.-M."/>
            <person name="Noel B."/>
            <person name="Policriti A."/>
            <person name="Clepet C."/>
            <person name="Casagrande A."/>
            <person name="Choisne N."/>
            <person name="Aubourg S."/>
            <person name="Vitulo N."/>
            <person name="Jubin C."/>
            <person name="Vezzi A."/>
            <person name="Legeai F."/>
            <person name="Hugueney P."/>
            <person name="Dasilva C."/>
            <person name="Horner D."/>
            <person name="Mica E."/>
            <person name="Jublot D."/>
            <person name="Poulain J."/>
            <person name="Bruyere C."/>
            <person name="Billault A."/>
            <person name="Segurens B."/>
            <person name="Gouyvenoux M."/>
            <person name="Ugarte E."/>
            <person name="Cattonaro F."/>
            <person name="Anthouard V."/>
            <person name="Vico V."/>
            <person name="Del Fabbro C."/>
            <person name="Alaux M."/>
            <person name="Di Gaspero G."/>
            <person name="Dumas V."/>
            <person name="Felice N."/>
            <person name="Paillard S."/>
            <person name="Juman I."/>
            <person name="Moroldo M."/>
            <person name="Scalabrin S."/>
            <person name="Canaguier A."/>
            <person name="Le Clainche I."/>
            <person name="Malacrida G."/>
            <person name="Durand E."/>
            <person name="Pesole G."/>
            <person name="Laucou V."/>
            <person name="Chatelet P."/>
            <person name="Merdinoglu D."/>
            <person name="Delledonne M."/>
            <person name="Pezzotti M."/>
            <person name="Lecharny A."/>
            <person name="Scarpelli C."/>
            <person name="Artiguenave F."/>
            <person name="Pe M.E."/>
            <person name="Valle G."/>
            <person name="Morgante M."/>
            <person name="Caboche M."/>
            <person name="Adam-Blondon A.-F."/>
            <person name="Weissenbach J."/>
            <person name="Quetier F."/>
            <person name="Wincker P."/>
        </authorList>
    </citation>
    <scope>NUCLEOTIDE SEQUENCE [LARGE SCALE GENOMIC DNA]</scope>
    <source>
        <strain evidence="3">cv. Pinot noir / PN40024</strain>
    </source>
</reference>
<dbReference type="AlphaFoldDB" id="F6HJ13"/>